<organism evidence="16 17">
    <name type="scientific">Desulfolithobacter dissulfuricans</name>
    <dbReference type="NCBI Taxonomy" id="2795293"/>
    <lineage>
        <taxon>Bacteria</taxon>
        <taxon>Pseudomonadati</taxon>
        <taxon>Thermodesulfobacteriota</taxon>
        <taxon>Desulfobulbia</taxon>
        <taxon>Desulfobulbales</taxon>
        <taxon>Desulfobulbaceae</taxon>
        <taxon>Desulfolithobacter</taxon>
    </lineage>
</organism>
<dbReference type="Proteomes" id="UP001063350">
    <property type="component" value="Chromosome"/>
</dbReference>
<dbReference type="SFLD" id="SFLDG01060">
    <property type="entry name" value="BATS_domain_containing"/>
    <property type="match status" value="1"/>
</dbReference>
<comment type="cofactor">
    <cofactor evidence="14">
        <name>[2Fe-2S] cluster</name>
        <dbReference type="ChEBI" id="CHEBI:190135"/>
    </cofactor>
    <text evidence="14">Binds 1 [2Fe-2S] cluster. The cluster is coordinated with 3 cysteines and 1 arginine.</text>
</comment>
<dbReference type="InterPro" id="IPR013785">
    <property type="entry name" value="Aldolase_TIM"/>
</dbReference>
<feature type="binding site" evidence="13 14">
    <location>
        <position position="139"/>
    </location>
    <ligand>
        <name>[2Fe-2S] cluster</name>
        <dbReference type="ChEBI" id="CHEBI:190135"/>
    </ligand>
</feature>
<keyword evidence="6 13" id="KW-0949">S-adenosyl-L-methionine</keyword>
<dbReference type="GO" id="GO:0005506">
    <property type="term" value="F:iron ion binding"/>
    <property type="evidence" value="ECO:0007669"/>
    <property type="project" value="UniProtKB-UniRule"/>
</dbReference>
<evidence type="ECO:0000256" key="6">
    <source>
        <dbReference type="ARBA" id="ARBA00022691"/>
    </source>
</evidence>
<dbReference type="InterPro" id="IPR010722">
    <property type="entry name" value="BATS_dom"/>
</dbReference>
<evidence type="ECO:0000259" key="15">
    <source>
        <dbReference type="PROSITE" id="PS51918"/>
    </source>
</evidence>
<dbReference type="GO" id="GO:0051539">
    <property type="term" value="F:4 iron, 4 sulfur cluster binding"/>
    <property type="evidence" value="ECO:0007669"/>
    <property type="project" value="UniProtKB-KW"/>
</dbReference>
<dbReference type="InterPro" id="IPR006638">
    <property type="entry name" value="Elp3/MiaA/NifB-like_rSAM"/>
</dbReference>
<dbReference type="GO" id="GO:0051537">
    <property type="term" value="F:2 iron, 2 sulfur cluster binding"/>
    <property type="evidence" value="ECO:0007669"/>
    <property type="project" value="UniProtKB-KW"/>
</dbReference>
<feature type="binding site" evidence="13 14">
    <location>
        <position position="67"/>
    </location>
    <ligand>
        <name>[4Fe-4S] cluster</name>
        <dbReference type="ChEBI" id="CHEBI:49883"/>
        <note>4Fe-4S-S-AdoMet</note>
    </ligand>
</feature>
<comment type="pathway">
    <text evidence="1 13">Cofactor biosynthesis; biotin biosynthesis; biotin from 7,8-diaminononanoate: step 2/2.</text>
</comment>
<evidence type="ECO:0000313" key="16">
    <source>
        <dbReference type="EMBL" id="BCO10467.1"/>
    </source>
</evidence>
<name>A0A915XKU6_9BACT</name>
<dbReference type="PIRSF" id="PIRSF001619">
    <property type="entry name" value="Biotin_synth"/>
    <property type="match status" value="1"/>
</dbReference>
<dbReference type="InterPro" id="IPR024177">
    <property type="entry name" value="Biotin_synthase"/>
</dbReference>
<dbReference type="KEGG" id="ddu:GF1_28430"/>
<keyword evidence="10 13" id="KW-0408">Iron</keyword>
<evidence type="ECO:0000256" key="10">
    <source>
        <dbReference type="ARBA" id="ARBA00023004"/>
    </source>
</evidence>
<feature type="binding site" evidence="13 14">
    <location>
        <position position="107"/>
    </location>
    <ligand>
        <name>[2Fe-2S] cluster</name>
        <dbReference type="ChEBI" id="CHEBI:190135"/>
    </ligand>
</feature>
<keyword evidence="9 13" id="KW-0093">Biotin biosynthesis</keyword>
<evidence type="ECO:0000256" key="4">
    <source>
        <dbReference type="ARBA" id="ARBA00022485"/>
    </source>
</evidence>
<evidence type="ECO:0000256" key="8">
    <source>
        <dbReference type="ARBA" id="ARBA00022723"/>
    </source>
</evidence>
<dbReference type="Pfam" id="PF06968">
    <property type="entry name" value="BATS"/>
    <property type="match status" value="1"/>
</dbReference>
<evidence type="ECO:0000256" key="2">
    <source>
        <dbReference type="ARBA" id="ARBA00010765"/>
    </source>
</evidence>
<accession>A0A915XKU6</accession>
<comment type="cofactor">
    <cofactor evidence="13 14">
        <name>[4Fe-4S] cluster</name>
        <dbReference type="ChEBI" id="CHEBI:49883"/>
    </cofactor>
    <text evidence="13 14">Binds 1 [4Fe-4S] cluster. The cluster is coordinated with 3 cysteines and an exchangeable S-adenosyl-L-methionine.</text>
</comment>
<dbReference type="NCBIfam" id="TIGR00433">
    <property type="entry name" value="bioB"/>
    <property type="match status" value="1"/>
</dbReference>
<comment type="similarity">
    <text evidence="2 13">Belongs to the radical SAM superfamily. Biotin synthase family.</text>
</comment>
<keyword evidence="17" id="KW-1185">Reference proteome</keyword>
<feature type="binding site" evidence="13 14">
    <location>
        <position position="199"/>
    </location>
    <ligand>
        <name>[2Fe-2S] cluster</name>
        <dbReference type="ChEBI" id="CHEBI:190135"/>
    </ligand>
</feature>
<comment type="subunit">
    <text evidence="13">Homodimer.</text>
</comment>
<dbReference type="CDD" id="cd01335">
    <property type="entry name" value="Radical_SAM"/>
    <property type="match status" value="1"/>
</dbReference>
<evidence type="ECO:0000256" key="3">
    <source>
        <dbReference type="ARBA" id="ARBA00012236"/>
    </source>
</evidence>
<keyword evidence="4 13" id="KW-0004">4Fe-4S</keyword>
<keyword evidence="8 13" id="KW-0479">Metal-binding</keyword>
<feature type="binding site" evidence="13 14">
    <location>
        <position position="63"/>
    </location>
    <ligand>
        <name>[4Fe-4S] cluster</name>
        <dbReference type="ChEBI" id="CHEBI:49883"/>
        <note>4Fe-4S-S-AdoMet</note>
    </ligand>
</feature>
<dbReference type="SFLD" id="SFLDS00029">
    <property type="entry name" value="Radical_SAM"/>
    <property type="match status" value="1"/>
</dbReference>
<dbReference type="Gene3D" id="3.20.20.70">
    <property type="entry name" value="Aldolase class I"/>
    <property type="match status" value="1"/>
</dbReference>
<dbReference type="SMART" id="SM00876">
    <property type="entry name" value="BATS"/>
    <property type="match status" value="1"/>
</dbReference>
<evidence type="ECO:0000256" key="1">
    <source>
        <dbReference type="ARBA" id="ARBA00004942"/>
    </source>
</evidence>
<evidence type="ECO:0000313" key="17">
    <source>
        <dbReference type="Proteomes" id="UP001063350"/>
    </source>
</evidence>
<dbReference type="PANTHER" id="PTHR22976:SF2">
    <property type="entry name" value="BIOTIN SYNTHASE, MITOCHONDRIAL"/>
    <property type="match status" value="1"/>
</dbReference>
<feature type="binding site" evidence="13 14">
    <location>
        <position position="70"/>
    </location>
    <ligand>
        <name>[4Fe-4S] cluster</name>
        <dbReference type="ChEBI" id="CHEBI:49883"/>
        <note>4Fe-4S-S-AdoMet</note>
    </ligand>
</feature>
<keyword evidence="5 13" id="KW-0808">Transferase</keyword>
<dbReference type="RefSeq" id="WP_267927196.1">
    <property type="nucleotide sequence ID" value="NZ_AP024233.1"/>
</dbReference>
<evidence type="ECO:0000256" key="14">
    <source>
        <dbReference type="PIRSR" id="PIRSR001619-1"/>
    </source>
</evidence>
<dbReference type="HAMAP" id="MF_01694">
    <property type="entry name" value="BioB"/>
    <property type="match status" value="1"/>
</dbReference>
<feature type="binding site" evidence="13 14">
    <location>
        <position position="269"/>
    </location>
    <ligand>
        <name>[2Fe-2S] cluster</name>
        <dbReference type="ChEBI" id="CHEBI:190135"/>
    </ligand>
</feature>
<dbReference type="InterPro" id="IPR007197">
    <property type="entry name" value="rSAM"/>
</dbReference>
<evidence type="ECO:0000256" key="12">
    <source>
        <dbReference type="ARBA" id="ARBA00051157"/>
    </source>
</evidence>
<dbReference type="AlphaFoldDB" id="A0A915XKU6"/>
<feature type="domain" description="Radical SAM core" evidence="15">
    <location>
        <begin position="45"/>
        <end position="274"/>
    </location>
</feature>
<dbReference type="GO" id="GO:0004076">
    <property type="term" value="F:biotin synthase activity"/>
    <property type="evidence" value="ECO:0007669"/>
    <property type="project" value="UniProtKB-UniRule"/>
</dbReference>
<evidence type="ECO:0000256" key="9">
    <source>
        <dbReference type="ARBA" id="ARBA00022756"/>
    </source>
</evidence>
<comment type="catalytic activity">
    <reaction evidence="12 13">
        <text>(4R,5S)-dethiobiotin + (sulfur carrier)-SH + 2 reduced [2Fe-2S]-[ferredoxin] + 2 S-adenosyl-L-methionine = (sulfur carrier)-H + biotin + 2 5'-deoxyadenosine + 2 L-methionine + 2 oxidized [2Fe-2S]-[ferredoxin]</text>
        <dbReference type="Rhea" id="RHEA:22060"/>
        <dbReference type="Rhea" id="RHEA-COMP:10000"/>
        <dbReference type="Rhea" id="RHEA-COMP:10001"/>
        <dbReference type="Rhea" id="RHEA-COMP:14737"/>
        <dbReference type="Rhea" id="RHEA-COMP:14739"/>
        <dbReference type="ChEBI" id="CHEBI:17319"/>
        <dbReference type="ChEBI" id="CHEBI:29917"/>
        <dbReference type="ChEBI" id="CHEBI:33737"/>
        <dbReference type="ChEBI" id="CHEBI:33738"/>
        <dbReference type="ChEBI" id="CHEBI:57586"/>
        <dbReference type="ChEBI" id="CHEBI:57844"/>
        <dbReference type="ChEBI" id="CHEBI:59789"/>
        <dbReference type="ChEBI" id="CHEBI:64428"/>
        <dbReference type="ChEBI" id="CHEBI:149473"/>
        <dbReference type="EC" id="2.8.1.6"/>
    </reaction>
</comment>
<dbReference type="InterPro" id="IPR058240">
    <property type="entry name" value="rSAM_sf"/>
</dbReference>
<sequence length="327" mass="36545">MQSLVDIREQLIHGQELDRETARRLGHTPDPQALHQLADDIRRHFMGNRFHLCSIINARSGNCSEDCRFCAQSARYRTDIQRYDVVAMDTAMEMALDNDAHGVHRISLVTSGRSVNDPALDRLATIYQEMARRTSMDFCASMGLLDNHRARRLREMGVSRYHCNLEANRAFFPTVCTTHSWEEKVETLHHAREAGMSLCSGGIIGMGETMEDRIELAFELRELGIKSIPINILTPIAGTPFASLEPLPLTEVLTTIALFRLINPNAVIRMAGGRQQLEEEQYRCFTAGANGAIVGNYLTTAGPSISDDLERLEALGYTFAEPAPSPR</sequence>
<dbReference type="PROSITE" id="PS51918">
    <property type="entry name" value="RADICAL_SAM"/>
    <property type="match status" value="1"/>
</dbReference>
<evidence type="ECO:0000256" key="11">
    <source>
        <dbReference type="ARBA" id="ARBA00023014"/>
    </source>
</evidence>
<dbReference type="EMBL" id="AP024233">
    <property type="protein sequence ID" value="BCO10467.1"/>
    <property type="molecule type" value="Genomic_DNA"/>
</dbReference>
<dbReference type="EC" id="2.8.1.6" evidence="3 13"/>
<reference evidence="16" key="1">
    <citation type="submission" date="2020-12" db="EMBL/GenBank/DDBJ databases">
        <title>Desulfobium dissulfuricans gen. nov., sp. nov., a novel mesophilic, sulfate-reducing bacterium isolated from a deep-sea hydrothermal vent.</title>
        <authorList>
            <person name="Hashimoto Y."/>
            <person name="Tame A."/>
            <person name="Sawayama S."/>
            <person name="Miyazaki J."/>
            <person name="Takai K."/>
            <person name="Nakagawa S."/>
        </authorList>
    </citation>
    <scope>NUCLEOTIDE SEQUENCE</scope>
    <source>
        <strain evidence="16">GF1</strain>
    </source>
</reference>
<gene>
    <name evidence="13" type="primary">bioB</name>
    <name evidence="16" type="ORF">GF1_28430</name>
</gene>
<dbReference type="SFLD" id="SFLDG01278">
    <property type="entry name" value="biotin_synthase_like"/>
    <property type="match status" value="1"/>
</dbReference>
<keyword evidence="11 13" id="KW-0411">Iron-sulfur</keyword>
<dbReference type="GO" id="GO:0009102">
    <property type="term" value="P:biotin biosynthetic process"/>
    <property type="evidence" value="ECO:0007669"/>
    <property type="project" value="UniProtKB-UniRule"/>
</dbReference>
<proteinExistence type="inferred from homology"/>
<protein>
    <recommendedName>
        <fullName evidence="3 13">Biotin synthase</fullName>
        <ecNumber evidence="3 13">2.8.1.6</ecNumber>
    </recommendedName>
</protein>
<evidence type="ECO:0000256" key="13">
    <source>
        <dbReference type="HAMAP-Rule" id="MF_01694"/>
    </source>
</evidence>
<keyword evidence="7 13" id="KW-0001">2Fe-2S</keyword>
<dbReference type="InterPro" id="IPR002684">
    <property type="entry name" value="Biotin_synth/BioAB"/>
</dbReference>
<evidence type="ECO:0000256" key="7">
    <source>
        <dbReference type="ARBA" id="ARBA00022714"/>
    </source>
</evidence>
<dbReference type="SMART" id="SM00729">
    <property type="entry name" value="Elp3"/>
    <property type="match status" value="1"/>
</dbReference>
<dbReference type="PANTHER" id="PTHR22976">
    <property type="entry name" value="BIOTIN SYNTHASE"/>
    <property type="match status" value="1"/>
</dbReference>
<dbReference type="SUPFAM" id="SSF102114">
    <property type="entry name" value="Radical SAM enzymes"/>
    <property type="match status" value="1"/>
</dbReference>
<dbReference type="Pfam" id="PF04055">
    <property type="entry name" value="Radical_SAM"/>
    <property type="match status" value="1"/>
</dbReference>
<evidence type="ECO:0000256" key="5">
    <source>
        <dbReference type="ARBA" id="ARBA00022679"/>
    </source>
</evidence>
<comment type="function">
    <text evidence="13">Catalyzes the conversion of dethiobiotin (DTB) to biotin by the insertion of a sulfur atom into dethiobiotin via a radical-based mechanism.</text>
</comment>
<comment type="cofactor">
    <cofactor evidence="13">
        <name>[2Fe-2S] cluster</name>
        <dbReference type="ChEBI" id="CHEBI:190135"/>
    </cofactor>
    <text evidence="13">Binds 1 [2Fe-2S] cluster. The cluster is coordinated with 3 cysteines and 1 arginine.</text>
</comment>